<dbReference type="InterPro" id="IPR002939">
    <property type="entry name" value="DnaJ_C"/>
</dbReference>
<proteinExistence type="predicted"/>
<dbReference type="EMBL" id="SJPT01000001">
    <property type="protein sequence ID" value="TWU27153.1"/>
    <property type="molecule type" value="Genomic_DNA"/>
</dbReference>
<dbReference type="InterPro" id="IPR008971">
    <property type="entry name" value="HSP40/DnaJ_pept-bd"/>
</dbReference>
<dbReference type="FunFam" id="2.60.260.20:FF:000013">
    <property type="entry name" value="DnaJ subfamily B member 11"/>
    <property type="match status" value="1"/>
</dbReference>
<dbReference type="Gene3D" id="2.60.260.20">
    <property type="entry name" value="Urease metallochaperone UreE, N-terminal domain"/>
    <property type="match status" value="2"/>
</dbReference>
<feature type="region of interest" description="Disordered" evidence="2">
    <location>
        <begin position="257"/>
        <end position="284"/>
    </location>
</feature>
<dbReference type="GO" id="GO:0042026">
    <property type="term" value="P:protein refolding"/>
    <property type="evidence" value="ECO:0007669"/>
    <property type="project" value="TreeGrafter"/>
</dbReference>
<dbReference type="GO" id="GO:0003677">
    <property type="term" value="F:DNA binding"/>
    <property type="evidence" value="ECO:0007669"/>
    <property type="project" value="UniProtKB-KW"/>
</dbReference>
<dbReference type="SUPFAM" id="SSF49493">
    <property type="entry name" value="HSP40/DnaJ peptide-binding domain"/>
    <property type="match status" value="2"/>
</dbReference>
<dbReference type="CDD" id="cd06257">
    <property type="entry name" value="DnaJ"/>
    <property type="match status" value="1"/>
</dbReference>
<dbReference type="Pfam" id="PF01556">
    <property type="entry name" value="DnaJ_C"/>
    <property type="match status" value="1"/>
</dbReference>
<dbReference type="PRINTS" id="PR00625">
    <property type="entry name" value="JDOMAIN"/>
</dbReference>
<dbReference type="InterPro" id="IPR036869">
    <property type="entry name" value="J_dom_sf"/>
</dbReference>
<protein>
    <submittedName>
        <fullName evidence="4">Curved DNA-binding protein</fullName>
    </submittedName>
</protein>
<feature type="domain" description="J" evidence="3">
    <location>
        <begin position="80"/>
        <end position="145"/>
    </location>
</feature>
<dbReference type="PANTHER" id="PTHR43096">
    <property type="entry name" value="DNAJ HOMOLOG 1, MITOCHONDRIAL-RELATED"/>
    <property type="match status" value="1"/>
</dbReference>
<keyword evidence="4" id="KW-0238">DNA-binding</keyword>
<dbReference type="SMART" id="SM00271">
    <property type="entry name" value="DnaJ"/>
    <property type="match status" value="1"/>
</dbReference>
<evidence type="ECO:0000259" key="3">
    <source>
        <dbReference type="PROSITE" id="PS50076"/>
    </source>
</evidence>
<evidence type="ECO:0000313" key="5">
    <source>
        <dbReference type="Proteomes" id="UP000316304"/>
    </source>
</evidence>
<dbReference type="GO" id="GO:0051082">
    <property type="term" value="F:unfolded protein binding"/>
    <property type="evidence" value="ECO:0007669"/>
    <property type="project" value="InterPro"/>
</dbReference>
<dbReference type="PANTHER" id="PTHR43096:SF52">
    <property type="entry name" value="DNAJ HOMOLOG 1, MITOCHONDRIAL-RELATED"/>
    <property type="match status" value="1"/>
</dbReference>
<feature type="compositionally biased region" description="Gly residues" evidence="2">
    <location>
        <begin position="202"/>
        <end position="211"/>
    </location>
</feature>
<dbReference type="CDD" id="cd10747">
    <property type="entry name" value="DnaJ_C"/>
    <property type="match status" value="1"/>
</dbReference>
<dbReference type="AlphaFoldDB" id="A0A5C6CQC5"/>
<dbReference type="Proteomes" id="UP000316304">
    <property type="component" value="Unassembled WGS sequence"/>
</dbReference>
<dbReference type="PROSITE" id="PS00636">
    <property type="entry name" value="DNAJ_1"/>
    <property type="match status" value="1"/>
</dbReference>
<dbReference type="Pfam" id="PF00226">
    <property type="entry name" value="DnaJ"/>
    <property type="match status" value="1"/>
</dbReference>
<reference evidence="4 5" key="1">
    <citation type="submission" date="2019-02" db="EMBL/GenBank/DDBJ databases">
        <title>Deep-cultivation of Planctomycetes and their phenomic and genomic characterization uncovers novel biology.</title>
        <authorList>
            <person name="Wiegand S."/>
            <person name="Jogler M."/>
            <person name="Boedeker C."/>
            <person name="Pinto D."/>
            <person name="Vollmers J."/>
            <person name="Rivas-Marin E."/>
            <person name="Kohn T."/>
            <person name="Peeters S.H."/>
            <person name="Heuer A."/>
            <person name="Rast P."/>
            <person name="Oberbeckmann S."/>
            <person name="Bunk B."/>
            <person name="Jeske O."/>
            <person name="Meyerdierks A."/>
            <person name="Storesund J.E."/>
            <person name="Kallscheuer N."/>
            <person name="Luecker S."/>
            <person name="Lage O.M."/>
            <person name="Pohl T."/>
            <person name="Merkel B.J."/>
            <person name="Hornburger P."/>
            <person name="Mueller R.-W."/>
            <person name="Bruemmer F."/>
            <person name="Labrenz M."/>
            <person name="Spormann A.M."/>
            <person name="Op Den Camp H."/>
            <person name="Overmann J."/>
            <person name="Amann R."/>
            <person name="Jetten M.S.M."/>
            <person name="Mascher T."/>
            <person name="Medema M.H."/>
            <person name="Devos D.P."/>
            <person name="Kaster A.-K."/>
            <person name="Ovreas L."/>
            <person name="Rohde M."/>
            <person name="Galperin M.Y."/>
            <person name="Jogler C."/>
        </authorList>
    </citation>
    <scope>NUCLEOTIDE SEQUENCE [LARGE SCALE GENOMIC DNA]</scope>
    <source>
        <strain evidence="4 5">Pla52o</strain>
    </source>
</reference>
<dbReference type="InterPro" id="IPR018253">
    <property type="entry name" value="DnaJ_domain_CS"/>
</dbReference>
<evidence type="ECO:0000256" key="1">
    <source>
        <dbReference type="ARBA" id="ARBA00023186"/>
    </source>
</evidence>
<dbReference type="Gene3D" id="1.10.287.110">
    <property type="entry name" value="DnaJ domain"/>
    <property type="match status" value="1"/>
</dbReference>
<feature type="region of interest" description="Disordered" evidence="2">
    <location>
        <begin position="202"/>
        <end position="227"/>
    </location>
</feature>
<organism evidence="4 5">
    <name type="scientific">Novipirellula galeiformis</name>
    <dbReference type="NCBI Taxonomy" id="2528004"/>
    <lineage>
        <taxon>Bacteria</taxon>
        <taxon>Pseudomonadati</taxon>
        <taxon>Planctomycetota</taxon>
        <taxon>Planctomycetia</taxon>
        <taxon>Pirellulales</taxon>
        <taxon>Pirellulaceae</taxon>
        <taxon>Novipirellula</taxon>
    </lineage>
</organism>
<keyword evidence="1" id="KW-0143">Chaperone</keyword>
<accession>A0A5C6CQC5</accession>
<dbReference type="GO" id="GO:0005737">
    <property type="term" value="C:cytoplasm"/>
    <property type="evidence" value="ECO:0007669"/>
    <property type="project" value="TreeGrafter"/>
</dbReference>
<dbReference type="SUPFAM" id="SSF46565">
    <property type="entry name" value="Chaperone J-domain"/>
    <property type="match status" value="1"/>
</dbReference>
<dbReference type="PROSITE" id="PS50076">
    <property type="entry name" value="DNAJ_2"/>
    <property type="match status" value="1"/>
</dbReference>
<name>A0A5C6CQC5_9BACT</name>
<gene>
    <name evidence="4" type="primary">cbpA</name>
    <name evidence="4" type="ORF">Pla52o_10170</name>
</gene>
<evidence type="ECO:0000256" key="2">
    <source>
        <dbReference type="SAM" id="MobiDB-lite"/>
    </source>
</evidence>
<comment type="caution">
    <text evidence="4">The sequence shown here is derived from an EMBL/GenBank/DDBJ whole genome shotgun (WGS) entry which is preliminary data.</text>
</comment>
<dbReference type="InterPro" id="IPR001623">
    <property type="entry name" value="DnaJ_domain"/>
</dbReference>
<evidence type="ECO:0000313" key="4">
    <source>
        <dbReference type="EMBL" id="TWU27153.1"/>
    </source>
</evidence>
<keyword evidence="5" id="KW-1185">Reference proteome</keyword>
<sequence length="401" mass="43724">MSPADSARRFPVCSNAAETLRDIRSVAPWLADLCRPKIEDLRSVRRLLLLGEYKAICQVGTAQNFPNHYTVPKSEVVAEDLYQILGVARDATKDDIKKAHRKLALKYHPDKNQDDKTAREKFKRVQEAYDVLSDEEKRAAYDRYGADFEKIRGGGFNPHAGGGGGAGFEGLDLEQIFGGRGGGDVKFEGGFSDFFEQLMGGGARGGAGRGAGRGRRAAPPQRGGNIRHELELPLQTAVLGGTTEFYLNRTGKNEKLSVTIPPGVETGSKIRLRDQGEPSPNGGPRGDLILLIKVSDHPHFRRIGKNLELKLPVSLSEAMLGAKIDVPTPSGTVTLSVPAGTSSGRRLRLKGQGIRNRDGSAGDLIVELQIRLPESIDDESKELVEKFAERNPLNLRHDLSF</sequence>